<comment type="caution">
    <text evidence="2">The sequence shown here is derived from an EMBL/GenBank/DDBJ whole genome shotgun (WGS) entry which is preliminary data.</text>
</comment>
<evidence type="ECO:0000313" key="2">
    <source>
        <dbReference type="EMBL" id="KYC54034.1"/>
    </source>
</evidence>
<gene>
    <name evidence="2" type="ORF">AN188_01309</name>
    <name evidence="3" type="ORF">APG09_01294</name>
</gene>
<evidence type="ECO:0000313" key="4">
    <source>
        <dbReference type="Proteomes" id="UP000092420"/>
    </source>
</evidence>
<evidence type="ECO:0000256" key="1">
    <source>
        <dbReference type="SAM" id="Phobius"/>
    </source>
</evidence>
<organism evidence="2 4">
    <name type="scientific">Candidatus Methanofastidiosum methylothiophilum</name>
    <dbReference type="NCBI Taxonomy" id="1705564"/>
    <lineage>
        <taxon>Archaea</taxon>
        <taxon>Methanobacteriati</taxon>
        <taxon>Methanobacteriota</taxon>
        <taxon>Stenosarchaea group</taxon>
        <taxon>Candidatus Methanofastidiosia</taxon>
        <taxon>Candidatus Methanofastidiosales</taxon>
        <taxon>Candidatus Methanofastidiosaceae</taxon>
        <taxon>Candidatus Methanofastidiosum</taxon>
    </lineage>
</organism>
<protein>
    <submittedName>
        <fullName evidence="2">Uncharacterized protein</fullName>
    </submittedName>
</protein>
<accession>A0A150JAQ7</accession>
<sequence length="380" mass="44420">MKRVDLKIKSFIIKGALLFIPIIVIMGFSYFVISYSGEFTTVNEVIDKQKNSEIILYGLAYSDPTPYYKLKSVIDRNPRIIALGTSRVMQFRSEFFLANTDFYNAGGGVRRVENLNLFLDNIPSGKEPEIIILGLDQNFFNPNWKDFLEENNKLYTFSKRIDIFSNSWRKIYFDYYNGKFSINKILEKENGSIGLNAIMNNRGFRNDGSYEYGNLINEFNSDNNSKLKGYFSLIKNEGSRFEYSNKISDNSLYELDRFLRRCKERNIYVIGFLPPYAHEIYLEIERMKIEYEYFFELEPTLNPIFKKYGYNIYNFSDLNSTGADACEVIDGTHASDKAYLRLFILLAENEEALKNETNISRLKFELNNSNSCYSVFTHNH</sequence>
<dbReference type="EMBL" id="LNJE01000017">
    <property type="protein sequence ID" value="KYC56686.1"/>
    <property type="molecule type" value="Genomic_DNA"/>
</dbReference>
<accession>A0A150JHK8</accession>
<keyword evidence="1" id="KW-0812">Transmembrane</keyword>
<dbReference type="Proteomes" id="UP000092420">
    <property type="component" value="Unassembled WGS sequence"/>
</dbReference>
<dbReference type="EMBL" id="LNJB01000019">
    <property type="protein sequence ID" value="KYC54034.1"/>
    <property type="molecule type" value="Genomic_DNA"/>
</dbReference>
<feature type="transmembrane region" description="Helical" evidence="1">
    <location>
        <begin position="12"/>
        <end position="33"/>
    </location>
</feature>
<evidence type="ECO:0000313" key="3">
    <source>
        <dbReference type="EMBL" id="KYC56686.1"/>
    </source>
</evidence>
<dbReference type="AlphaFoldDB" id="A0A150JAQ7"/>
<proteinExistence type="predicted"/>
<accession>A0A150JFK9</accession>
<name>A0A150JAQ7_9EURY</name>
<reference evidence="2 4" key="1">
    <citation type="journal article" date="2016" name="ISME J.">
        <title>Chasing the elusive Euryarchaeota class WSA2: genomes reveal a uniquely fastidious methyl-reducing methanogen.</title>
        <authorList>
            <person name="Nobu M.K."/>
            <person name="Narihiro T."/>
            <person name="Kuroda K."/>
            <person name="Mei R."/>
            <person name="Liu W.T."/>
        </authorList>
    </citation>
    <scope>NUCLEOTIDE SEQUENCE [LARGE SCALE GENOMIC DNA]</scope>
    <source>
        <strain evidence="2">ADurb1013_Bin02101</strain>
        <strain evidence="3">ADurb1213_Bin02801</strain>
    </source>
</reference>
<keyword evidence="1" id="KW-1133">Transmembrane helix</keyword>
<dbReference type="SUPFAM" id="SSF52266">
    <property type="entry name" value="SGNH hydrolase"/>
    <property type="match status" value="1"/>
</dbReference>
<keyword evidence="1" id="KW-0472">Membrane</keyword>